<dbReference type="PANTHER" id="PTHR46796:SF12">
    <property type="entry name" value="HTH-TYPE DNA-BINDING TRANSCRIPTIONAL ACTIVATOR EUTR"/>
    <property type="match status" value="1"/>
</dbReference>
<gene>
    <name evidence="5" type="ORF">WCD58_17960</name>
</gene>
<dbReference type="Pfam" id="PF12833">
    <property type="entry name" value="HTH_18"/>
    <property type="match status" value="1"/>
</dbReference>
<dbReference type="Proteomes" id="UP001369736">
    <property type="component" value="Unassembled WGS sequence"/>
</dbReference>
<dbReference type="InterPro" id="IPR018060">
    <property type="entry name" value="HTH_AraC"/>
</dbReference>
<feature type="domain" description="HTH araC/xylS-type" evidence="4">
    <location>
        <begin position="198"/>
        <end position="300"/>
    </location>
</feature>
<evidence type="ECO:0000313" key="6">
    <source>
        <dbReference type="Proteomes" id="UP001369736"/>
    </source>
</evidence>
<keyword evidence="6" id="KW-1185">Reference proteome</keyword>
<dbReference type="SMART" id="SM00342">
    <property type="entry name" value="HTH_ARAC"/>
    <property type="match status" value="1"/>
</dbReference>
<evidence type="ECO:0000256" key="2">
    <source>
        <dbReference type="ARBA" id="ARBA00023125"/>
    </source>
</evidence>
<dbReference type="RefSeq" id="WP_337704419.1">
    <property type="nucleotide sequence ID" value="NZ_JBBEGM010000007.1"/>
</dbReference>
<keyword evidence="3" id="KW-0804">Transcription</keyword>
<keyword evidence="2" id="KW-0238">DNA-binding</keyword>
<dbReference type="SUPFAM" id="SSF46689">
    <property type="entry name" value="Homeodomain-like"/>
    <property type="match status" value="2"/>
</dbReference>
<evidence type="ECO:0000256" key="1">
    <source>
        <dbReference type="ARBA" id="ARBA00023015"/>
    </source>
</evidence>
<dbReference type="InterPro" id="IPR050204">
    <property type="entry name" value="AraC_XylS_family_regulators"/>
</dbReference>
<comment type="caution">
    <text evidence="5">The sequence shown here is derived from an EMBL/GenBank/DDBJ whole genome shotgun (WGS) entry which is preliminary data.</text>
</comment>
<sequence>MAAEHQRAYARFRHEPIAREGFAFELAASFAGPFGVSRMRHTGRFRAWVEPPETLIVMEVLGGGLWIADRDRDVAARVMLAPHWSPHSAGWDTVDLRMTTLDLDEVARVGAEISGLEPSGVTFGTMTPRSAALARYWTDLVDHVDRALLAHDELMELPLMHAEAMRQLVAGVLAVFPNSTLDHHREPDHEAVEPATVRRAVEFMDAHAHEDVSLTQVAEAARMGPRGLQAAFRRHREQSPLDYLRRVRMERAHHDLQVGDPTRGDTVGGIAARWGFANAGRFAVDYRRAYGHSPSDTLRR</sequence>
<protein>
    <submittedName>
        <fullName evidence="5">Helix-turn-helix transcriptional regulator</fullName>
    </submittedName>
</protein>
<dbReference type="InterPro" id="IPR009057">
    <property type="entry name" value="Homeodomain-like_sf"/>
</dbReference>
<organism evidence="5 6">
    <name type="scientific">Actinomycetospora flava</name>
    <dbReference type="NCBI Taxonomy" id="3129232"/>
    <lineage>
        <taxon>Bacteria</taxon>
        <taxon>Bacillati</taxon>
        <taxon>Actinomycetota</taxon>
        <taxon>Actinomycetes</taxon>
        <taxon>Pseudonocardiales</taxon>
        <taxon>Pseudonocardiaceae</taxon>
        <taxon>Actinomycetospora</taxon>
    </lineage>
</organism>
<evidence type="ECO:0000256" key="3">
    <source>
        <dbReference type="ARBA" id="ARBA00023163"/>
    </source>
</evidence>
<dbReference type="EMBL" id="JBBEGM010000007">
    <property type="protein sequence ID" value="MEJ2863059.1"/>
    <property type="molecule type" value="Genomic_DNA"/>
</dbReference>
<dbReference type="PROSITE" id="PS01124">
    <property type="entry name" value="HTH_ARAC_FAMILY_2"/>
    <property type="match status" value="1"/>
</dbReference>
<dbReference type="Gene3D" id="1.10.10.60">
    <property type="entry name" value="Homeodomain-like"/>
    <property type="match status" value="1"/>
</dbReference>
<reference evidence="5 6" key="1">
    <citation type="submission" date="2024-03" db="EMBL/GenBank/DDBJ databases">
        <title>Actinomycetospora sp. OC33-EN07, a novel actinomycete isolated from wild orchid (Aerides multiflora).</title>
        <authorList>
            <person name="Suriyachadkun C."/>
        </authorList>
    </citation>
    <scope>NUCLEOTIDE SEQUENCE [LARGE SCALE GENOMIC DNA]</scope>
    <source>
        <strain evidence="5 6">OC33-EN07</strain>
    </source>
</reference>
<name>A0ABU8M6V1_9PSEU</name>
<accession>A0ABU8M6V1</accession>
<proteinExistence type="predicted"/>
<keyword evidence="1" id="KW-0805">Transcription regulation</keyword>
<dbReference type="PANTHER" id="PTHR46796">
    <property type="entry name" value="HTH-TYPE TRANSCRIPTIONAL ACTIVATOR RHAS-RELATED"/>
    <property type="match status" value="1"/>
</dbReference>
<evidence type="ECO:0000259" key="4">
    <source>
        <dbReference type="PROSITE" id="PS01124"/>
    </source>
</evidence>
<evidence type="ECO:0000313" key="5">
    <source>
        <dbReference type="EMBL" id="MEJ2863059.1"/>
    </source>
</evidence>